<dbReference type="PANTHER" id="PTHR42774:SF3">
    <property type="entry name" value="KETOHEXOKINASE"/>
    <property type="match status" value="1"/>
</dbReference>
<dbReference type="STRING" id="1666911.HLUCCA11_14245"/>
<reference evidence="2 3" key="1">
    <citation type="submission" date="2015-09" db="EMBL/GenBank/DDBJ databases">
        <title>Identification and resolution of microdiversity through metagenomic sequencing of parallel consortia.</title>
        <authorList>
            <person name="Nelson W.C."/>
            <person name="Romine M.F."/>
            <person name="Lindemann S.R."/>
        </authorList>
    </citation>
    <scope>NUCLEOTIDE SEQUENCE [LARGE SCALE GENOMIC DNA]</scope>
    <source>
        <strain evidence="2">Ana</strain>
    </source>
</reference>
<dbReference type="GO" id="GO:0016301">
    <property type="term" value="F:kinase activity"/>
    <property type="evidence" value="ECO:0007669"/>
    <property type="project" value="UniProtKB-KW"/>
</dbReference>
<evidence type="ECO:0000313" key="2">
    <source>
        <dbReference type="EMBL" id="KPQ34670.1"/>
    </source>
</evidence>
<dbReference type="InterPro" id="IPR029056">
    <property type="entry name" value="Ribokinase-like"/>
</dbReference>
<keyword evidence="2" id="KW-0418">Kinase</keyword>
<dbReference type="AlphaFoldDB" id="A0A0P8C0L0"/>
<protein>
    <submittedName>
        <fullName evidence="2">Sugar kinase, ribokinase family</fullName>
    </submittedName>
</protein>
<accession>A0A0P8C0L0</accession>
<sequence length="309" mass="32745">MERKRGLFVGMTTLDCLYQVARSPAANEKVTAHKSLLVSGGPATNAAVAFAQLGASKGNQAVLLSIIGTHPLTALLREDLQGQGVILADLAPERISPPPVSSIMVTSATGDRAVVASNAVDMQAQANQVSPDILDAVDIVLIDGHQMAVSAQIAEWARSKDILVVVDGGSWKPNFDRVLPYADVVVASANFHPPGCSTPVAVFDYLKGLGVSRIAITQGASPILYEGPNGSGEIDIPKVRAVDTLGAGDIFHGAFCHFYLTHTFEEALLKASRSASFACQYWGTRDWTKIYRLDDILSESDDADDAPDA</sequence>
<dbReference type="InterPro" id="IPR011611">
    <property type="entry name" value="PfkB_dom"/>
</dbReference>
<evidence type="ECO:0000313" key="3">
    <source>
        <dbReference type="Proteomes" id="UP000050465"/>
    </source>
</evidence>
<evidence type="ECO:0000259" key="1">
    <source>
        <dbReference type="Pfam" id="PF00294"/>
    </source>
</evidence>
<name>A0A0P8C0L0_9CYAN</name>
<dbReference type="Pfam" id="PF00294">
    <property type="entry name" value="PfkB"/>
    <property type="match status" value="1"/>
</dbReference>
<dbReference type="PATRIC" id="fig|1666911.3.peg.100"/>
<organism evidence="2 3">
    <name type="scientific">Phormidesmis priestleyi Ana</name>
    <dbReference type="NCBI Taxonomy" id="1666911"/>
    <lineage>
        <taxon>Bacteria</taxon>
        <taxon>Bacillati</taxon>
        <taxon>Cyanobacteriota</taxon>
        <taxon>Cyanophyceae</taxon>
        <taxon>Leptolyngbyales</taxon>
        <taxon>Leptolyngbyaceae</taxon>
        <taxon>Phormidesmis</taxon>
    </lineage>
</organism>
<feature type="domain" description="Carbohydrate kinase PfkB" evidence="1">
    <location>
        <begin position="9"/>
        <end position="286"/>
    </location>
</feature>
<proteinExistence type="predicted"/>
<dbReference type="PANTHER" id="PTHR42774">
    <property type="entry name" value="PHOSPHOTRANSFERASE SYSTEM TRANSPORT PROTEIN"/>
    <property type="match status" value="1"/>
</dbReference>
<comment type="caution">
    <text evidence="2">The sequence shown here is derived from an EMBL/GenBank/DDBJ whole genome shotgun (WGS) entry which is preliminary data.</text>
</comment>
<dbReference type="Proteomes" id="UP000050465">
    <property type="component" value="Unassembled WGS sequence"/>
</dbReference>
<dbReference type="EMBL" id="LJZR01000018">
    <property type="protein sequence ID" value="KPQ34670.1"/>
    <property type="molecule type" value="Genomic_DNA"/>
</dbReference>
<dbReference type="Gene3D" id="3.40.1190.20">
    <property type="match status" value="1"/>
</dbReference>
<keyword evidence="2" id="KW-0808">Transferase</keyword>
<dbReference type="InterPro" id="IPR052562">
    <property type="entry name" value="Ketohexokinase-related"/>
</dbReference>
<gene>
    <name evidence="2" type="ORF">HLUCCA11_14245</name>
</gene>
<dbReference type="SUPFAM" id="SSF53613">
    <property type="entry name" value="Ribokinase-like"/>
    <property type="match status" value="1"/>
</dbReference>